<keyword evidence="2" id="KW-1185">Reference proteome</keyword>
<dbReference type="Proteomes" id="UP001524570">
    <property type="component" value="Unassembled WGS sequence"/>
</dbReference>
<organism evidence="1 2">
    <name type="scientific">Methylomonas rosea</name>
    <dbReference type="NCBI Taxonomy" id="2952227"/>
    <lineage>
        <taxon>Bacteria</taxon>
        <taxon>Pseudomonadati</taxon>
        <taxon>Pseudomonadota</taxon>
        <taxon>Gammaproteobacteria</taxon>
        <taxon>Methylococcales</taxon>
        <taxon>Methylococcaceae</taxon>
        <taxon>Methylomonas</taxon>
    </lineage>
</organism>
<accession>A0ABT1TNN1</accession>
<dbReference type="RefSeq" id="WP_256605627.1">
    <property type="nucleotide sequence ID" value="NZ_JANIBL010000005.1"/>
</dbReference>
<name>A0ABT1TNN1_9GAMM</name>
<proteinExistence type="predicted"/>
<evidence type="ECO:0000313" key="1">
    <source>
        <dbReference type="EMBL" id="MCQ8116382.1"/>
    </source>
</evidence>
<evidence type="ECO:0008006" key="3">
    <source>
        <dbReference type="Google" id="ProtNLM"/>
    </source>
</evidence>
<comment type="caution">
    <text evidence="1">The sequence shown here is derived from an EMBL/GenBank/DDBJ whole genome shotgun (WGS) entry which is preliminary data.</text>
</comment>
<sequence length="520" mass="60741">MNSIFDDYDKKFYLYIFPIERIKITTKHSIENMTIYPAGYLDVDELLNNIVYLDSEENEKINGQLKYFKDSTLIAFSDSAFHDYPGSVASDEQIIRRSFQKVECVIDFLKFKYCDFSNPKKLPGRVGQISTGETLLLMIHMPYTRIINKTVSCNVLTVGNGLKIQENTILEGFNFSKADIAEVGHIAKHALKLYSAALEENSDTNKFIQIMRIFEFIAFPSEYKRFEKVKEQILSHIAKNKTDILRIREEFVEYSRLRTEIIHNGKALEEFDLVPNPLEREYLIDKLQSYLRRCINDLIDYYNNPWIEIDKFRVQKKRRAEKNEQPSEEEACAKSIVVVDSHWLSEHIGKYSQIYREIYPDKSFQKIKPELICYHILTNTRTIEYNRIFLFYVFYYELDGTNHFGQDVKCFDKQNLLSGNLTLQFHVMKMPNLSEMIKGIDNIINYICQDKNQNMFDFKNIVFCGDRAEYADILKNTASSSNINIVIVKDSHTSEMGVDIPFFHVGHLTGISLGLTNDEL</sequence>
<dbReference type="EMBL" id="JANIBL010000005">
    <property type="protein sequence ID" value="MCQ8116382.1"/>
    <property type="molecule type" value="Genomic_DNA"/>
</dbReference>
<reference evidence="1 2" key="1">
    <citation type="submission" date="2022-07" db="EMBL/GenBank/DDBJ databases">
        <title>Methylomonas rivi sp. nov., Methylomonas rosea sp. nov., Methylomonas aureus sp. nov. and Methylomonas subterranea sp. nov., four novel methanotrophs isolated from a freshwater creek and the deep terrestrial subsurface.</title>
        <authorList>
            <person name="Abin C."/>
            <person name="Sankaranarayanan K."/>
            <person name="Garner C."/>
            <person name="Sindelar R."/>
            <person name="Kotary K."/>
            <person name="Garner R."/>
            <person name="Barclay S."/>
            <person name="Lawson P."/>
            <person name="Krumholz L."/>
        </authorList>
    </citation>
    <scope>NUCLEOTIDE SEQUENCE [LARGE SCALE GENOMIC DNA]</scope>
    <source>
        <strain evidence="1 2">WSC-7</strain>
    </source>
</reference>
<protein>
    <recommendedName>
        <fullName evidence="3">Apea-like HEPN domain-containing protein</fullName>
    </recommendedName>
</protein>
<evidence type="ECO:0000313" key="2">
    <source>
        <dbReference type="Proteomes" id="UP001524570"/>
    </source>
</evidence>
<gene>
    <name evidence="1" type="ORF">NP589_03030</name>
</gene>